<protein>
    <submittedName>
        <fullName evidence="1">Uncharacterized protein</fullName>
    </submittedName>
</protein>
<name>A0A5C7J6B8_9BACT</name>
<comment type="caution">
    <text evidence="1">The sequence shown here is derived from an EMBL/GenBank/DDBJ whole genome shotgun (WGS) entry which is preliminary data.</text>
</comment>
<dbReference type="EMBL" id="SSDS01000056">
    <property type="protein sequence ID" value="TXG77047.1"/>
    <property type="molecule type" value="Genomic_DNA"/>
</dbReference>
<evidence type="ECO:0000313" key="2">
    <source>
        <dbReference type="Proteomes" id="UP000321026"/>
    </source>
</evidence>
<accession>A0A5C7J6B8</accession>
<dbReference type="Proteomes" id="UP000321026">
    <property type="component" value="Unassembled WGS sequence"/>
</dbReference>
<reference evidence="1 2" key="1">
    <citation type="submission" date="2018-09" db="EMBL/GenBank/DDBJ databases">
        <title>Metagenome Assembled Genomes from an Advanced Water Purification Facility.</title>
        <authorList>
            <person name="Stamps B.W."/>
            <person name="Spear J.R."/>
        </authorList>
    </citation>
    <scope>NUCLEOTIDE SEQUENCE [LARGE SCALE GENOMIC DNA]</scope>
    <source>
        <strain evidence="1">Bin_63_2</strain>
    </source>
</reference>
<proteinExistence type="predicted"/>
<evidence type="ECO:0000313" key="1">
    <source>
        <dbReference type="EMBL" id="TXG77047.1"/>
    </source>
</evidence>
<dbReference type="AlphaFoldDB" id="A0A5C7J6B8"/>
<sequence>MYTESDRLQKIRVDECAATQDWKYQLPEERIANIKRHYKNACEWEMNECVTDKDITEGRYKAKTVYVLQSKEKGVTTWDFRGTIKY</sequence>
<organism evidence="1 2">
    <name type="scientific">Candidatus Dojkabacteria bacterium</name>
    <dbReference type="NCBI Taxonomy" id="2099670"/>
    <lineage>
        <taxon>Bacteria</taxon>
        <taxon>Candidatus Dojkabacteria</taxon>
    </lineage>
</organism>
<gene>
    <name evidence="1" type="ORF">E6Q11_03495</name>
</gene>